<dbReference type="EMBL" id="JAQNDL010000004">
    <property type="protein sequence ID" value="MDC0723174.1"/>
    <property type="molecule type" value="Genomic_DNA"/>
</dbReference>
<accession>A0ABT5ECX0</accession>
<dbReference type="RefSeq" id="WP_272091711.1">
    <property type="nucleotide sequence ID" value="NZ_JAQNDL010000004.1"/>
</dbReference>
<evidence type="ECO:0000313" key="2">
    <source>
        <dbReference type="Proteomes" id="UP001221686"/>
    </source>
</evidence>
<proteinExistence type="predicted"/>
<dbReference type="Proteomes" id="UP001221686">
    <property type="component" value="Unassembled WGS sequence"/>
</dbReference>
<sequence>MANGMEMVGAIGASMLIPGIVLAAFGGHALRKARASRFSASFGPRSVGLALRF</sequence>
<organism evidence="1 2">
    <name type="scientific">Nannocystis bainbridge</name>
    <dbReference type="NCBI Taxonomy" id="2995303"/>
    <lineage>
        <taxon>Bacteria</taxon>
        <taxon>Pseudomonadati</taxon>
        <taxon>Myxococcota</taxon>
        <taxon>Polyangia</taxon>
        <taxon>Nannocystales</taxon>
        <taxon>Nannocystaceae</taxon>
        <taxon>Nannocystis</taxon>
    </lineage>
</organism>
<keyword evidence="2" id="KW-1185">Reference proteome</keyword>
<evidence type="ECO:0000313" key="1">
    <source>
        <dbReference type="EMBL" id="MDC0723174.1"/>
    </source>
</evidence>
<protein>
    <submittedName>
        <fullName evidence="1">Uncharacterized protein</fullName>
    </submittedName>
</protein>
<comment type="caution">
    <text evidence="1">The sequence shown here is derived from an EMBL/GenBank/DDBJ whole genome shotgun (WGS) entry which is preliminary data.</text>
</comment>
<reference evidence="1 2" key="1">
    <citation type="submission" date="2022-11" db="EMBL/GenBank/DDBJ databases">
        <title>Minimal conservation of predation-associated metabolite biosynthetic gene clusters underscores biosynthetic potential of Myxococcota including descriptions for ten novel species: Archangium lansinium sp. nov., Myxococcus landrumus sp. nov., Nannocystis bai.</title>
        <authorList>
            <person name="Ahearne A."/>
            <person name="Stevens C."/>
            <person name="Dowd S."/>
        </authorList>
    </citation>
    <scope>NUCLEOTIDE SEQUENCE [LARGE SCALE GENOMIC DNA]</scope>
    <source>
        <strain evidence="1 2">BB15-2</strain>
    </source>
</reference>
<name>A0ABT5ECX0_9BACT</name>
<gene>
    <name evidence="1" type="ORF">POL25_40180</name>
</gene>